<evidence type="ECO:0000256" key="1">
    <source>
        <dbReference type="ARBA" id="ARBA00004236"/>
    </source>
</evidence>
<feature type="region of interest" description="Disordered" evidence="5">
    <location>
        <begin position="4066"/>
        <end position="4087"/>
    </location>
</feature>
<dbReference type="InterPro" id="IPR017896">
    <property type="entry name" value="4Fe4S_Fe-S-bd"/>
</dbReference>
<feature type="transmembrane region" description="Helical" evidence="6">
    <location>
        <begin position="7449"/>
        <end position="7468"/>
    </location>
</feature>
<evidence type="ECO:0000313" key="10">
    <source>
        <dbReference type="Proteomes" id="UP001642464"/>
    </source>
</evidence>
<feature type="transmembrane region" description="Helical" evidence="6">
    <location>
        <begin position="7250"/>
        <end position="7266"/>
    </location>
</feature>
<gene>
    <name evidence="9" type="ORF">SCF082_LOCUS34689</name>
</gene>
<feature type="domain" description="FMN-binding" evidence="8">
    <location>
        <begin position="6918"/>
        <end position="7016"/>
    </location>
</feature>
<evidence type="ECO:0000313" key="9">
    <source>
        <dbReference type="EMBL" id="CAK9069150.1"/>
    </source>
</evidence>
<organism evidence="9 10">
    <name type="scientific">Durusdinium trenchii</name>
    <dbReference type="NCBI Taxonomy" id="1381693"/>
    <lineage>
        <taxon>Eukaryota</taxon>
        <taxon>Sar</taxon>
        <taxon>Alveolata</taxon>
        <taxon>Dinophyceae</taxon>
        <taxon>Suessiales</taxon>
        <taxon>Symbiodiniaceae</taxon>
        <taxon>Durusdinium</taxon>
    </lineage>
</organism>
<dbReference type="InterPro" id="IPR007329">
    <property type="entry name" value="FMN-bd"/>
</dbReference>
<dbReference type="InterPro" id="IPR024932">
    <property type="entry name" value="ApbE"/>
</dbReference>
<feature type="compositionally biased region" description="Basic and acidic residues" evidence="5">
    <location>
        <begin position="5325"/>
        <end position="5346"/>
    </location>
</feature>
<dbReference type="InterPro" id="IPR003593">
    <property type="entry name" value="AAA+_ATPase"/>
</dbReference>
<dbReference type="Pfam" id="PF04965">
    <property type="entry name" value="GPW_gp25"/>
    <property type="match status" value="1"/>
</dbReference>
<proteinExistence type="predicted"/>
<dbReference type="InterPro" id="IPR044929">
    <property type="entry name" value="DNA/RNA_non-sp_Endonuclease_sf"/>
</dbReference>
<dbReference type="InterPro" id="IPR025295">
    <property type="entry name" value="eCIS_core_dom"/>
</dbReference>
<dbReference type="Proteomes" id="UP001642464">
    <property type="component" value="Unassembled WGS sequence"/>
</dbReference>
<dbReference type="SMART" id="SM00382">
    <property type="entry name" value="AAA"/>
    <property type="match status" value="1"/>
</dbReference>
<feature type="transmembrane region" description="Helical" evidence="6">
    <location>
        <begin position="7387"/>
        <end position="7404"/>
    </location>
</feature>
<evidence type="ECO:0000259" key="8">
    <source>
        <dbReference type="SMART" id="SM00900"/>
    </source>
</evidence>
<dbReference type="SUPFAM" id="SSF69279">
    <property type="entry name" value="Phage tail proteins"/>
    <property type="match status" value="1"/>
</dbReference>
<reference evidence="9 10" key="1">
    <citation type="submission" date="2024-02" db="EMBL/GenBank/DDBJ databases">
        <authorList>
            <person name="Chen Y."/>
            <person name="Shah S."/>
            <person name="Dougan E. K."/>
            <person name="Thang M."/>
            <person name="Chan C."/>
        </authorList>
    </citation>
    <scope>NUCLEOTIDE SEQUENCE [LARGE SCALE GENOMIC DNA]</scope>
</reference>
<dbReference type="InterPro" id="IPR003374">
    <property type="entry name" value="ApbE-like_sf"/>
</dbReference>
<keyword evidence="6" id="KW-0812">Transmembrane</keyword>
<dbReference type="Gene3D" id="3.40.50.300">
    <property type="entry name" value="P-loop containing nucleotide triphosphate hydrolases"/>
    <property type="match status" value="1"/>
</dbReference>
<feature type="region of interest" description="Disordered" evidence="5">
    <location>
        <begin position="5422"/>
        <end position="5454"/>
    </location>
</feature>
<protein>
    <submittedName>
        <fullName evidence="9">Regulatory protein NosR</fullName>
    </submittedName>
</protein>
<keyword evidence="10" id="KW-1185">Reference proteome</keyword>
<dbReference type="Pfam" id="PF19268">
    <property type="entry name" value="CIS_TMP"/>
    <property type="match status" value="2"/>
</dbReference>
<dbReference type="SUPFAM" id="SSF69255">
    <property type="entry name" value="gp5 N-terminal domain-like"/>
    <property type="match status" value="1"/>
</dbReference>
<keyword evidence="2" id="KW-1003">Cell membrane</keyword>
<feature type="compositionally biased region" description="Low complexity" evidence="5">
    <location>
        <begin position="5110"/>
        <end position="5120"/>
    </location>
</feature>
<accession>A0ABP0NZD5</accession>
<dbReference type="Gene3D" id="3.10.520.10">
    <property type="entry name" value="ApbE-like domains"/>
    <property type="match status" value="1"/>
</dbReference>
<dbReference type="InterPro" id="IPR045361">
    <property type="entry name" value="CIS_tube_prot_N"/>
</dbReference>
<comment type="subcellular location">
    <subcellularLocation>
        <location evidence="1">Cell membrane</location>
    </subcellularLocation>
</comment>
<feature type="region of interest" description="Disordered" evidence="5">
    <location>
        <begin position="5094"/>
        <end position="5136"/>
    </location>
</feature>
<dbReference type="Pfam" id="PF04717">
    <property type="entry name" value="Phage_base_V"/>
    <property type="match status" value="1"/>
</dbReference>
<feature type="compositionally biased region" description="Basic and acidic residues" evidence="5">
    <location>
        <begin position="4594"/>
        <end position="4603"/>
    </location>
</feature>
<dbReference type="SUPFAM" id="SSF143631">
    <property type="entry name" value="ApbE-like"/>
    <property type="match status" value="1"/>
</dbReference>
<feature type="compositionally biased region" description="Acidic residues" evidence="5">
    <location>
        <begin position="4719"/>
        <end position="4745"/>
    </location>
</feature>
<feature type="transmembrane region" description="Helical" evidence="6">
    <location>
        <begin position="7278"/>
        <end position="7296"/>
    </location>
</feature>
<dbReference type="Pfam" id="PF00004">
    <property type="entry name" value="AAA"/>
    <property type="match status" value="1"/>
</dbReference>
<evidence type="ECO:0000259" key="7">
    <source>
        <dbReference type="SMART" id="SM00382"/>
    </source>
</evidence>
<feature type="compositionally biased region" description="Basic and acidic residues" evidence="5">
    <location>
        <begin position="4746"/>
        <end position="4758"/>
    </location>
</feature>
<dbReference type="PANTHER" id="PTHR30224:SF4">
    <property type="entry name" value="ELECTRON TRANSPORT PROTEIN YCCM-RELATED"/>
    <property type="match status" value="1"/>
</dbReference>
<dbReference type="InterPro" id="IPR006531">
    <property type="entry name" value="Gp5/Vgr_OB"/>
</dbReference>
<dbReference type="SUPFAM" id="SSF52540">
    <property type="entry name" value="P-loop containing nucleoside triphosphate hydrolases"/>
    <property type="match status" value="1"/>
</dbReference>
<feature type="compositionally biased region" description="Basic and acidic residues" evidence="5">
    <location>
        <begin position="4632"/>
        <end position="4658"/>
    </location>
</feature>
<evidence type="ECO:0000256" key="4">
    <source>
        <dbReference type="SAM" id="Coils"/>
    </source>
</evidence>
<dbReference type="InterPro" id="IPR007048">
    <property type="entry name" value="IraD/Gp25-like"/>
</dbReference>
<dbReference type="Pfam" id="PF12801">
    <property type="entry name" value="Fer4_5"/>
    <property type="match status" value="2"/>
</dbReference>
<keyword evidence="3 6" id="KW-0472">Membrane</keyword>
<dbReference type="SUPFAM" id="SSF160719">
    <property type="entry name" value="gpW/gp25-like"/>
    <property type="match status" value="1"/>
</dbReference>
<dbReference type="InterPro" id="IPR027417">
    <property type="entry name" value="P-loop_NTPase"/>
</dbReference>
<dbReference type="InterPro" id="IPR045538">
    <property type="entry name" value="CIS_TMP"/>
</dbReference>
<dbReference type="PANTHER" id="PTHR30224">
    <property type="entry name" value="ELECTRON TRANSPORT PROTEIN"/>
    <property type="match status" value="1"/>
</dbReference>
<feature type="compositionally biased region" description="Polar residues" evidence="5">
    <location>
        <begin position="6143"/>
        <end position="6156"/>
    </location>
</feature>
<feature type="region of interest" description="Disordered" evidence="5">
    <location>
        <begin position="4391"/>
        <end position="4413"/>
    </location>
</feature>
<feature type="region of interest" description="Disordered" evidence="5">
    <location>
        <begin position="5497"/>
        <end position="5535"/>
    </location>
</feature>
<feature type="compositionally biased region" description="Basic and acidic residues" evidence="5">
    <location>
        <begin position="5423"/>
        <end position="5452"/>
    </location>
</feature>
<dbReference type="InterPro" id="IPR037026">
    <property type="entry name" value="Vgr_OB-fold_dom_sf"/>
</dbReference>
<evidence type="ECO:0000256" key="3">
    <source>
        <dbReference type="ARBA" id="ARBA00023136"/>
    </source>
</evidence>
<dbReference type="Pfam" id="PF13699">
    <property type="entry name" value="eCIS_core"/>
    <property type="match status" value="1"/>
</dbReference>
<feature type="region of interest" description="Disordered" evidence="5">
    <location>
        <begin position="4015"/>
        <end position="4038"/>
    </location>
</feature>
<dbReference type="Pfam" id="PF19266">
    <property type="entry name" value="CIS_tube"/>
    <property type="match status" value="1"/>
</dbReference>
<comment type="caution">
    <text evidence="9">The sequence shown here is derived from an EMBL/GenBank/DDBJ whole genome shotgun (WGS) entry which is preliminary data.</text>
</comment>
<evidence type="ECO:0000256" key="6">
    <source>
        <dbReference type="SAM" id="Phobius"/>
    </source>
</evidence>
<feature type="region of interest" description="Disordered" evidence="5">
    <location>
        <begin position="6139"/>
        <end position="6165"/>
    </location>
</feature>
<dbReference type="Gene3D" id="3.10.450.40">
    <property type="match status" value="1"/>
</dbReference>
<dbReference type="SMART" id="SM00900">
    <property type="entry name" value="FMN_bind"/>
    <property type="match status" value="1"/>
</dbReference>
<dbReference type="Gene3D" id="2.40.50.230">
    <property type="entry name" value="Gp5 N-terminal domain"/>
    <property type="match status" value="1"/>
</dbReference>
<evidence type="ECO:0000256" key="5">
    <source>
        <dbReference type="SAM" id="MobiDB-lite"/>
    </source>
</evidence>
<dbReference type="Pfam" id="PF02424">
    <property type="entry name" value="ApbE"/>
    <property type="match status" value="1"/>
</dbReference>
<dbReference type="InterPro" id="IPR003959">
    <property type="entry name" value="ATPase_AAA_core"/>
</dbReference>
<feature type="coiled-coil region" evidence="4">
    <location>
        <begin position="1176"/>
        <end position="1203"/>
    </location>
</feature>
<feature type="region of interest" description="Disordered" evidence="5">
    <location>
        <begin position="4590"/>
        <end position="4778"/>
    </location>
</feature>
<dbReference type="CDD" id="cd19481">
    <property type="entry name" value="RecA-like_protease"/>
    <property type="match status" value="1"/>
</dbReference>
<feature type="region of interest" description="Disordered" evidence="5">
    <location>
        <begin position="5199"/>
        <end position="5265"/>
    </location>
</feature>
<feature type="transmembrane region" description="Helical" evidence="6">
    <location>
        <begin position="7328"/>
        <end position="7351"/>
    </location>
</feature>
<feature type="domain" description="AAA+ ATPase" evidence="7">
    <location>
        <begin position="6588"/>
        <end position="6720"/>
    </location>
</feature>
<dbReference type="InterPro" id="IPR052378">
    <property type="entry name" value="NosR_regulator"/>
</dbReference>
<name>A0ABP0NZD5_9DINO</name>
<evidence type="ECO:0000256" key="2">
    <source>
        <dbReference type="ARBA" id="ARBA00022475"/>
    </source>
</evidence>
<keyword evidence="6" id="KW-1133">Transmembrane helix</keyword>
<feature type="compositionally biased region" description="Acidic residues" evidence="5">
    <location>
        <begin position="4684"/>
        <end position="4709"/>
    </location>
</feature>
<dbReference type="EMBL" id="CAXAMM010032057">
    <property type="protein sequence ID" value="CAK9069150.1"/>
    <property type="molecule type" value="Genomic_DNA"/>
</dbReference>
<feature type="region of interest" description="Disordered" evidence="5">
    <location>
        <begin position="432"/>
        <end position="451"/>
    </location>
</feature>
<dbReference type="Gene3D" id="3.40.570.10">
    <property type="entry name" value="Extracellular Endonuclease, subunit A"/>
    <property type="match status" value="1"/>
</dbReference>
<feature type="transmembrane region" description="Helical" evidence="6">
    <location>
        <begin position="7424"/>
        <end position="7442"/>
    </location>
</feature>
<sequence>MTLSDGTLVKMSIVPYESSKAFADSLPAGPTFEAQINPAEYTDAIELEMNADETPQGADGNEAKIKGIKPRTFTFDLPLEGSGALDADGRHGGDPSSSETLLERLDAFRETVGFSGEVHRQRFLHLAWGRLSVTCALETYSVNFKLFDSQGNPLRAVLSATFKEHKDPEVQEKEKNLASPDITHGRLIHDGDTLVNLTYGIYRDPGLYIAVAEANGLDSVRQLETGSELILPPVCGSIPYAHLIFQDGDPAKQSFDIAASDEFSPGAEIEIDLGYDRNEELVFKGIATRLRIEAPLHGSSRLHVEVKHAAFRMHHARHSRIWVDVTDADALGDLASGYGIGFDGDSDAERPQLVQHQATDWDFSVLRGERIGQLLVGEPDGLRLFTPDPAADPAATLEYGRTVFSLDVELNAEAQAAEISVGAWSPADAAIETAESSSSDVPGPGNLDGDALAEAAGVKPKPRQSGARDQAELDDWARAAMLRRRLSAVTGMAEVQGSTALKVGDTVELKGLGPRFDGKAFVSGLRHSIARGDWRCFVQIGLDPAFHDERHDICAPPAAGLIPSISGLQIGIVDEVHSDPAGEDRVAVRLVSETETSEPIWARPMSVGGGEERGLVMLPDPGSECLLGFLDSDPRDPVLIGGLHSSAATSPLPGAEGNDLKGLVSRAGTRIVFDDSGPSLVIETDDKRSISLSDDDGSIIISDRTGNKIELDDAGITLSSNSDITLDAKGDIKIDGTNVNAAAKLGTELKGNTSARLQSSGQTIVRGATTPAVVPVPHVGGPITGPGVPLVRIGGLPAAVQGDIDRFIGTGWSFPPTFENGAVQMTDGVQNIRESLRIILTTTLGERVMRPDFGCRIKEEIFGPMNSTRLTMIETVIRRAILLHEPRVEAKRVAVEARQAEGILEISLDYEIRGCAMSTCDRRGPLSRTGTAQPDRDIAERRADHFQLDERDAADLIQFGRKFARHMKFYAKDGAQAGDWSGFFDSDISAVLASIARLPVDPFRRALSDAQGFLEDDPSRPVAQLRAHFGLVFHLPVALLQELTLRLSPLGSEHPFRRQIVRLIEQSIAPRLADLARYHQGGVDEGVVLASALSKSNLNTSDNPGAGPQIADDVRDIIFNGEAFEVTSLPVHVVSGFAPTGWTDFYDAQSPDPSPYLDGADTYAQIYDALNYNLLVSSMERIFQALARARKEAEAQLKESLEAFAGHTPHYGLWLAFLSLYDQARLELNDFTGRHMDFYYQEVLRLARKAPQPDHVHLLVKLARGTEAHLLPAGTPVRAGKDGRGKEVVYTLNEDFVANRALVADLKSVRVETKTSGGKESVTVLASPVTASADGLGAELAEDAPHFAPFGPEPAPFARIGFAVADRQLFLREGSRTATIRFKTSLSGSVASLKGFKARLTTEDGWLELSNAAHLKVSITKGQAIFKLTLGGAHPAIVPHDPEVHEASYPVGLPVVELLLDWEGDQKAASRAMAVFRSASRNSVEVQTKATGLRQMSVRTDDGVADPSAVFTPFGAQPRKDANWIIGSSEVFSRQLKDLTLNVKWAEPYVKGQFFDNQEAGAYQVTFDYLGGGKWKSGDTKAAFLDLGGTGTRPIAAIEPGEAAMDAALLLEDPLFDATQRSGFMRMTLNRDFGHDRYLDAKTLALIDLASGGGTKAEPVNTNPQETFGIEILPGFTPGFQALTPSSGIPDPPYTPEVAEISLDYEAKNVVAEAVWRLHPFGIEPAKGKGAILPDLPFEGALFIGVEALDPPETLSLLIQVADGTGNPLLELPELEHAWLSEEGWKSFKAQEVIDRTGDLAGSGLMSFAVPLAAATSAPHMPTGLHWFRIAAPANADAVNRVHLVAAQGLQATFADQDNDPAFLENPLPPGTISKLLRPDPAVKGFDQPFASFGGRGLEGPDAFRRRVSERLRHKDRAVTMWDYEHLALEALPRVYRAKCLNHTELKRQSGKVVGDNEIAPGAVTFVAVPYTFGTDLRDPLRPYSDQATLRDLHSHLSSRCSPFVRLETANPKFEEIHVTLNVAFRDGIADTDFYRKEIETALIGHLTPWTERGARGVEFGGRVYKSTVIDFVEELPFVDYLEDVKLFHRPDPEGPVPQIDLEIIQATTARSVLVSDYDALRRLGIERITALCGEIWSNHNSPDPGITMLEAMAYAITDLSYRTAFPMSDLVTKPGGSIGPASETGLFPAHEILTTSPVTINDHRRLLIRIEGVRNVWLDPMTNPDQPDSYRLSETPVFADCLADALSHDPLNVDGKDNHPVKLSGLYRVLVELPVDDVLGSLNEAALEITLRSGPLKGVVIALNLPDDTTLPFEHDVLPDPFDPDQVTASNVTDAGNGIEFGADLDVDQGGNTIASLTGLEITVLEDRPRPTADPVVVTAGDLQDALEEAGPDGPAGLFLRKREARRRALTAVRRVLHAHRPLCEDYLSIESVAPYRVGLCADVDVTPDADLEEVEARILHAVELYLNPPPVFRTLDALLADGVPADEIFNGPYIDFDFEVEGRPIFTKPGFISDEDLAACELRRRVHVSDLINIIVDLEGVVAVRDLTLRAYDLQGVPIGDTEHWTLEVPAGHQPVLFFSGTKLTLYKNELPYRAQPTELERTLEHLRALSQAELYVPPDQVLPPVRGRWRNLDQIPTLQNDLPRNYNTDRFGLPPDASVERVAQARQLKAYLTFFDQVLADYLGQLAAARRILSPDKSLEQTWFPPYLSFLPGLRSDFESEFFTDPTALANDIFRVRLNETEEAFLDRRARALNHLIARFAERFADYALISFQLSGDRLMTARELLDERCDFLADYPLVSRERSKGFNQMPEDPTEIWDSENISGLERRAARLLGISDFSRHDLHCGQVFDVLFSAEDDGGSFRVTIATEDDEVLFSSEETFASVGAALDAARPLEFLMADETTYVIDDSAGEGAVVLRLEGGGAVLTQQGTFPDPHEASDAARRLLFHHNQVLQQDLCDSEGMHLIEHILLRPRAPGDALMNVCLSEECDFCGEEDPYSFRISVVLPYWPERFRDLHFRRFAERVIREECPAHIHPRICWVDNQDMAALDGAHRAWREALAEWPRDEAALAGAAAELINVLDNLRTIYPPATLHDCDDGGDENIVLGARALNDLVSYLEGQDRLSRRTLSGIGVVCGFDVDAEGPLVHISKGVAVTSEGYLIADEAQSYDRFRPYELPVSDAEEVTQDQLEEERYPFFFDGNDEQIPLFELIDTDFEPAPGEDDPQALTAAFLADKTVMHFLETRLESLKSCDVNDCSDKGAEWRFTVRRLLLTRDQADAILSQEEEIAERPVDRASHPMNELVHLRLEKLKIAATGTDNFAALILRIVGIALKLSQHLPSALRDAYDAYGYLVADMYDENEEVFPSTYFSNVWGQLALNIFMVQYMYDYMRDVVMAYNEFVEAAARFEQECLPNPGRFPRHVFLGDATDKPDAFTTDFPTAQDVIAWNPHTASTGAGLRPRVAARRTHFIASPAHTHGPRLEEVRSLFQRMHLLALTYRTTSRVQAPIRLTPSKTWDAPLSARAIPFYYAFQPGSDLHTNWSYAKTRTRLLNTVYSYQFSAPTDSHPLHFRLDDQDFIRVEGIVGKPLGSAMAQLAGWKQQLGLSFSIEPVFMPLTLGTDDAAGNQLDEVARQQMLQAARQLFLCRMSDIDIIFMLVIRAIFAFIVLLLQRLWQQPVTPGAVMRRGDDFTGRDFTDGVAAGGGLFEVATASRFALDLDPKETEALRARSDVLRSEIISRPFSVDEVLTRVAGKEQAGTTGALFRQVGDPGGGGNLFDRTRRAVVAQGGDDVDVLAAYAPISLASQGVGLMNMLSVDSLAEFQVEEFGRLYRGFSQAYVNYAQTFRAAPLEDPEARQNQARVVASAGLVASQSSAFSAVNINSELTAALQRLLSELTLSGYARRHPGLEHHAGVNVGGTLVLAYCSIDALLAQARPIDRVTIDPIRRLDEDRNTDDNAIDGALSAVGSAHAFATRDPLDRFVVLADFCLPYHCCDTDCSDLYLRRRFSANPFDPNGNPGPMGLPPFDDDEPGRGGPDDIVSLIDQPIVNDLRSPGGIIWNPGDFVVPDTDRDDDGVRDEPPPDRARAILRGVVIQDGDRNPDPVPETEVILSEAGAPTRRVPTEDGKFEIPVRAGMLAVGAASPDLQGVMTTLHLDPGPDQAGLLQWRTRLEAAGTGELEEALDAALSGFLPEDELLVIDRLEVDLGVFAADDFDLSHLISATREALRRAAIQAVRRTDLPAPPKSEIHAGAIGARQAYRIMLSRSAAEVLMTYLATGRLSPAATFPDVAALYAAIDITQGTVEAFKQLFQSASTSLRRAVLLRFVATAPREMASALLSEALPSVRDLPEFGFFSSSEPALPGTGEQSGLLTRVVAELELELDARHPVQSEPGAQNEEPADTVDPHSAPGGLPCKNAGLVLLHPFLRPYFEGIGLMRNRLFVAPEARATAARLLHVIATGKTGHEEPDLVIPRLLCAVPDDQPVLPLSELDPEQIAEGERMLSAAIDAWDGIGHATPDGIRETFLQRNGVLTGAADALTITVERRGVDILLDRLPWALSLISLPWLPAPLKVGPFFSGPAIQTKLNVSRPGDRHEREADSAADAVVHNRGPMSGGGPVAAHLTPVSRRSADNDAARSVHERASDPQYEEHEPVLRPDCPTVEDEPVQMAEEGELQKAPEEEVQTSEEEEAQTEPEETQLAEEEEAQTAPEKAQLAEEEEAQAEPEEAQLSGEEEVQASMDEEAQRATEEDAQRSEEEEEVQMRGEAPPPSARAVRMGIVERQLRAARGRGNPLSEPVRRKMEAAIGADLSGVRIHTDTPAALMTKMLNAKAFASGKDIFFSPHRFAPGTKRGDHLIAHELAHTLQQGAVDLSDNAPTARMPEGDKVASRPESLKAIGYAREHIGKINSKTTDAEGNRYGWQRLLQIFRGAFDGDVIDPTVIKKPIMKDPYGLPHWCGIFAWSNLRKAGLPLPPWNLGVSIVPHVGVRQPNELPQKGDIAYRKTWPGVKPHTHHQALVTGVESVETAAGKPFDSIMIRTVDGNTAGNDNLGGQVEEKWLPARLWDHFFDPVAKLSLPEVPLIVTDRASEDIGGYGEGAEQDQDAPEETATGVEAAPEVVEEEPTPVPGDVLQPPEEEVGVDLPPEPDASVEPPAKVEALALEGPSDKAMTSFLDSSPSSMAVTAPVVGGKLDAKANAEKSKAADEAPVLEAKTGGEINPDITAAGDIPTPADTTLGADGKGPETGDLAADPYQEKGKAPTTRTMRYKVKKQSEGGFLSWLKNQFTNLMASIRTTDDSVNTHAGARKRVALTGKADVGQMGRQRAEGTEKLRGERDKQTAEFRNHPGQSNIQPRKVDEKKTAPVSKEPAEPIAELPPDEGAADYASAELPQQVRDAADAKIAPDLHANVAAARSETVAAAAKRDADQDARITEAESRAEKANIDADDKQRQAVVAGRGDVARRQGEAIGQAYDGVAKFAGDAGKRETDDAKKIRDNVKTEEGKADKELEKGEEKARQHKKDEEAKAADKKKELKDKKEKQGLLDRAVSFVKDAINKITEAIDLIFEGLRKLVKAAIDAAKDLAIGLINAARAAAILALEGYRTFAKGLIDVTVGTFFPDVAKKMNEGIDAVVDTAVDGVNAAADGAIAGVEAAADWLGKKLNQILDKFKAGLKGAIRMAGALMTGDFAGAARIAVETACEIAGIDPQPVFDFFDRAKSQLMAILKAPGKFINNVMTAVGMGVRGFAERFGQHFKTGAIQWLTGALSTVPITLPAKWDIKGIFSLVAQILGLTYENIKARIIKKFPNAAKIFNLVEDGFALIKKLVDKDFSGLWEEIKAKLASLKQTVIDGIKNWAIVNVIKEGIIWLLSLLNPASALVKALKLLADLVFWLIDNFTRIKDFVMSVYTAVANIAAGVLGPAAKAVEDAMARSLPVVISFVASAIGLGNIGEAVQGVIQKITAPINKMIDALIDKVVAFAKKIWGKTKAGAKKVKDAVLNWWKAKREFKSKDGGQHKLYYKGTGNNADLWIESTPTPIQTFLNKKIAETSDATQKGIFKTALKQYKTVLTHEAALQKLVSKNAPKSQITAEEVKFRAALDKVTATMRTADMGSADDIQTQVKFTDGSSKSAYAIPLTRLEGNTKGSAPKSSAQSPEWSHAVKLDTDPNNKRKHVWVRGHLLNDNLHGPGENRNLVPITKTMNSKMATGVEAGAKSQMAKSEESMFYKADATFWSGAAPVNRFPKSISVKWGLSEKNGNSFRQKKTLGQDTITMSEKPPLTATAQVPSIKQGGTSQLVGAITPHGVVTTYFVSTHLAGNTFASRASMRSKLYTKEKASLIAQGGQDHADKRLNYHPADLAADNTANLEVAMDLLAKLVHARIGGKDLAPGGEISIDFFDDGSELGNLIRDRQPSFSEYVTLLLALAPHAKPALLDREIRDALNKQGDFPEIGGSRHADSRTFIPTGQTAAYLLADDDIQGRFEVQRLFRPEHWFAETGLLRLEPPEEGAPALAGRIVMSRDWADRLTVGSMEAPPFSAAFPARRIETKRSWEDLVLPAPTREQLDELLRWAQFEKSLLTDFGFGARLRPGYRALFHGASGTGKTFAATLLGRSTGREVYRVDLSTIVSKYVGETEKNLSALFQSAHRRAWILFFDEADALFGKRTAVKDSHDRYANQEVSYLLQRVEDFDGICILASNLRANIDEAFLRRFNAIIRFPEPGPDERQAIWDSALPDCGSPEERVSLIEAINGYELTGGGIVNVSQFAAIEAAARGDRTIRLDDVELGIRREVAASAFYCELRLARRAAGVQTMPDVNCTKGQLRPPTRAEKLTGMEELQGRARDFVGVLARLLACAAAVLALAVTPAASLELDREEAALFIQPPYQLGELLEGGIYELINLDSRVAGYAFETEPLAPLPGFSGAPINLFVILTLEGQLIDVELVTHNEPIFVSGLGEAPFQEFIAQYKGHSITDSLVIGVPYGDGGSGSSLVYLDGVTKATASVRIAHETLLAAAFKVAREKMQEIGGRAAAEPNLEYREELTWDRIVKEGIVGRRLVTNREVDEAFADSIWADDDPIAKDEPDEAYLDLWVVDVGPPSIAEAILEPDSLRQLRNFQELSPEDEPILVIDAGRHGLVTEEFVRNTSPDLITASQDGLPISLRDADLDIELRDGIPGEVAMVLRTDRRLGFDPTSDWSLSVRAVREHGSFRPEVGTVDFTITHKTDERFFIRDEPPAPVPVWRQAIDARSGDLVVLAGGLAMLLPLLLLGQSRLAGTSHYVAIRLAILAGVIGFVGWWGQGQLSIVTVLGVLRGAFEGQSLAFLLYDPFSLLIWAVVIVTFIVWGRGFFCGWMCPFGAMQEFMHYLGRLMRLPQIRVPDHVDRWLVKLKYVILAGLVALAFTAPSYLDAAVEVEPFKTAITTYFVREWYFVLYCVGLLLLSMMLFKGFCRYICPLGAVMAIGGFLRIRDWIPRRDVCGSPCQLCRVRCNYNAIKPSGGIRYDECFQEAVVKPSRRRFLTIMAGCVLSATAARAGGSEPVRWRGRALGAEADIQLFGTDRAKAAQALAAARDTILRMESLFSLYKANSALNRLNDSGFLSMAPEFARLMRRVDRINRQTDGLFDPSIQPLMVAEAEAGKGMSAEDRRSLAARIGWDKVQLQPAHISFSRPGMAMTLNGIAQGFATDRVSEVLRTHGFDSNLVHIGEFRAGTRNARIGVANASGAVVEAVDLKEAALATSAPFGTRTRQLRQTGFRPRWR</sequence>
<feature type="region of interest" description="Disordered" evidence="5">
    <location>
        <begin position="5305"/>
        <end position="5389"/>
    </location>
</feature>
<keyword evidence="4" id="KW-0175">Coiled coil</keyword>